<dbReference type="PANTHER" id="PTHR34818">
    <property type="entry name" value="PROTEIN BLI-3"/>
    <property type="match status" value="1"/>
</dbReference>
<dbReference type="EMBL" id="WVUH01000356">
    <property type="protein sequence ID" value="MBO4209828.1"/>
    <property type="molecule type" value="Genomic_DNA"/>
</dbReference>
<dbReference type="Proteomes" id="UP000823521">
    <property type="component" value="Unassembled WGS sequence"/>
</dbReference>
<dbReference type="InterPro" id="IPR052917">
    <property type="entry name" value="Stress-Dev_Protein"/>
</dbReference>
<dbReference type="PANTHER" id="PTHR34818:SF1">
    <property type="entry name" value="PROTEIN BLI-3"/>
    <property type="match status" value="1"/>
</dbReference>
<organism evidence="2 3">
    <name type="scientific">Micromonospora echinofusca</name>
    <dbReference type="NCBI Taxonomy" id="47858"/>
    <lineage>
        <taxon>Bacteria</taxon>
        <taxon>Bacillati</taxon>
        <taxon>Actinomycetota</taxon>
        <taxon>Actinomycetes</taxon>
        <taxon>Micromonosporales</taxon>
        <taxon>Micromonosporaceae</taxon>
        <taxon>Micromonospora</taxon>
    </lineage>
</organism>
<evidence type="ECO:0000313" key="2">
    <source>
        <dbReference type="EMBL" id="MBO4209828.1"/>
    </source>
</evidence>
<feature type="domain" description="General stress protein FMN-binding split barrel" evidence="1">
    <location>
        <begin position="11"/>
        <end position="157"/>
    </location>
</feature>
<proteinExistence type="predicted"/>
<sequence length="171" mass="18951">MHHDDAPSDDDARARITELVRDARICMLTTTDLDGRQVSRPMVLQKAEFDGDLWFFTHDHSAKIRQIRVNPQVNIAFSSPGRKAWVSVSGTAAEAWRRDRAERLWHPLLGELFPDGPDTPGITLLKVHAGSAEYWESPGGTATSLLGYARAVAADRRADVADVAENRTVGY</sequence>
<reference evidence="2 3" key="1">
    <citation type="submission" date="2019-12" db="EMBL/GenBank/DDBJ databases">
        <title>Whole genome sequencing of endophytic Actinobacterium Micromonospora sp. MPMI6T.</title>
        <authorList>
            <person name="Evv R."/>
            <person name="Podile A.R."/>
        </authorList>
    </citation>
    <scope>NUCLEOTIDE SEQUENCE [LARGE SCALE GENOMIC DNA]</scope>
    <source>
        <strain evidence="2 3">MPMI6</strain>
    </source>
</reference>
<evidence type="ECO:0000259" key="1">
    <source>
        <dbReference type="Pfam" id="PF16242"/>
    </source>
</evidence>
<dbReference type="InterPro" id="IPR038725">
    <property type="entry name" value="YdaG_split_barrel_FMN-bd"/>
</dbReference>
<dbReference type="Gene3D" id="2.30.110.10">
    <property type="entry name" value="Electron Transport, Fmn-binding Protein, Chain A"/>
    <property type="match status" value="1"/>
</dbReference>
<dbReference type="RefSeq" id="WP_208816780.1">
    <property type="nucleotide sequence ID" value="NZ_WVUH01000356.1"/>
</dbReference>
<evidence type="ECO:0000313" key="3">
    <source>
        <dbReference type="Proteomes" id="UP000823521"/>
    </source>
</evidence>
<name>A0ABS3VZ81_MICEH</name>
<accession>A0ABS3VZ81</accession>
<dbReference type="SUPFAM" id="SSF50475">
    <property type="entry name" value="FMN-binding split barrel"/>
    <property type="match status" value="1"/>
</dbReference>
<dbReference type="InterPro" id="IPR012349">
    <property type="entry name" value="Split_barrel_FMN-bd"/>
</dbReference>
<gene>
    <name evidence="2" type="ORF">GSF22_28120</name>
</gene>
<protein>
    <submittedName>
        <fullName evidence="2">Pyridoxamine 5'-phosphate oxidase family protein</fullName>
    </submittedName>
</protein>
<comment type="caution">
    <text evidence="2">The sequence shown here is derived from an EMBL/GenBank/DDBJ whole genome shotgun (WGS) entry which is preliminary data.</text>
</comment>
<dbReference type="Pfam" id="PF16242">
    <property type="entry name" value="Pyrid_ox_like"/>
    <property type="match status" value="1"/>
</dbReference>
<keyword evidence="3" id="KW-1185">Reference proteome</keyword>